<evidence type="ECO:0000256" key="6">
    <source>
        <dbReference type="ARBA" id="ARBA00022723"/>
    </source>
</evidence>
<keyword evidence="11" id="KW-0206">Cytoskeleton</keyword>
<reference evidence="18" key="1">
    <citation type="submission" date="2025-08" db="UniProtKB">
        <authorList>
            <consortium name="RefSeq"/>
        </authorList>
    </citation>
    <scope>IDENTIFICATION</scope>
</reference>
<dbReference type="Pfam" id="PF03953">
    <property type="entry name" value="Tubulin_C"/>
    <property type="match status" value="1"/>
</dbReference>
<keyword evidence="8" id="KW-0378">Hydrolase</keyword>
<dbReference type="PRINTS" id="PR01161">
    <property type="entry name" value="TUBULIN"/>
</dbReference>
<feature type="domain" description="Tubulin/FtsZ GTPase" evidence="15">
    <location>
        <begin position="14"/>
        <end position="211"/>
    </location>
</feature>
<organism evidence="17 18">
    <name type="scientific">Octodon degus</name>
    <name type="common">Degu</name>
    <name type="synonym">Sciurus degus</name>
    <dbReference type="NCBI Taxonomy" id="10160"/>
    <lineage>
        <taxon>Eukaryota</taxon>
        <taxon>Metazoa</taxon>
        <taxon>Chordata</taxon>
        <taxon>Craniata</taxon>
        <taxon>Vertebrata</taxon>
        <taxon>Euteleostomi</taxon>
        <taxon>Mammalia</taxon>
        <taxon>Eutheria</taxon>
        <taxon>Euarchontoglires</taxon>
        <taxon>Glires</taxon>
        <taxon>Rodentia</taxon>
        <taxon>Hystricomorpha</taxon>
        <taxon>Octodontidae</taxon>
        <taxon>Octodon</taxon>
    </lineage>
</organism>
<keyword evidence="10 13" id="KW-0342">GTP-binding</keyword>
<evidence type="ECO:0000313" key="17">
    <source>
        <dbReference type="Proteomes" id="UP000515203"/>
    </source>
</evidence>
<dbReference type="InterPro" id="IPR017975">
    <property type="entry name" value="Tubulin_CS"/>
</dbReference>
<evidence type="ECO:0000256" key="13">
    <source>
        <dbReference type="RuleBase" id="RU000352"/>
    </source>
</evidence>
<dbReference type="Gene3D" id="3.40.50.1440">
    <property type="entry name" value="Tubulin/FtsZ, GTPase domain"/>
    <property type="match status" value="1"/>
</dbReference>
<keyword evidence="4" id="KW-0963">Cytoplasm</keyword>
<sequence length="414" mass="46435">MLSNKTTGDGDDSFSTFFSETSAGKYVPRTTFVDLEPTVIDKVRTGTYRQLFHPEQLITGKEDAANNYARGYYTIGSKIIDLVSEQIRKLTEQCTGLQGFLVFRSFGGGTGSGFTSLLMERLSFDYDKKSKLEFSIYPAPRISTAVVEPYNAILTTHTILEQSNCTFLVDNEAIYDICCRNLDIQRPTYTHLNHLVSQVVSSITASLRFDGALNVDLTEFQTNLVPYPRIHFPLITYAPVISAEKAYHEQFSVTDITNACFEPANQMVKCDPCHGKYMACCLLYRGDVVPKDVNAAIAAIKTKRSIQFVDWCPTGFKVGINYQPPTLVPGGDLARVQRAVCMLSNTTAIAEAWARLNHKFDLMFAKRAFVHWYVGEGMEEGEFYEAREDMAALEKDYEEVGADTAEGEDEDEEY</sequence>
<evidence type="ECO:0000256" key="9">
    <source>
        <dbReference type="ARBA" id="ARBA00022842"/>
    </source>
</evidence>
<proteinExistence type="inferred from homology"/>
<dbReference type="InterPro" id="IPR023123">
    <property type="entry name" value="Tubulin_C"/>
</dbReference>
<protein>
    <recommendedName>
        <fullName evidence="13">Tubulin alpha chain</fullName>
    </recommendedName>
</protein>
<dbReference type="GeneID" id="101586270"/>
<dbReference type="InterPro" id="IPR000217">
    <property type="entry name" value="Tubulin"/>
</dbReference>
<dbReference type="InterPro" id="IPR018316">
    <property type="entry name" value="Tubulin/FtsZ_2-layer-sand-dom"/>
</dbReference>
<evidence type="ECO:0000256" key="8">
    <source>
        <dbReference type="ARBA" id="ARBA00022801"/>
    </source>
</evidence>
<feature type="region of interest" description="Disordered" evidence="14">
    <location>
        <begin position="395"/>
        <end position="414"/>
    </location>
</feature>
<feature type="compositionally biased region" description="Acidic residues" evidence="14">
    <location>
        <begin position="396"/>
        <end position="414"/>
    </location>
</feature>
<keyword evidence="9" id="KW-0460">Magnesium</keyword>
<evidence type="ECO:0000256" key="4">
    <source>
        <dbReference type="ARBA" id="ARBA00022490"/>
    </source>
</evidence>
<comment type="cofactor">
    <cofactor evidence="1">
        <name>Mg(2+)</name>
        <dbReference type="ChEBI" id="CHEBI:18420"/>
    </cofactor>
</comment>
<dbReference type="SMART" id="SM00865">
    <property type="entry name" value="Tubulin_C"/>
    <property type="match status" value="1"/>
</dbReference>
<dbReference type="InParanoid" id="A0A6P3F3A6"/>
<dbReference type="InterPro" id="IPR008280">
    <property type="entry name" value="Tub_FtsZ_C"/>
</dbReference>
<dbReference type="GO" id="GO:0016787">
    <property type="term" value="F:hydrolase activity"/>
    <property type="evidence" value="ECO:0007669"/>
    <property type="project" value="UniProtKB-KW"/>
</dbReference>
<dbReference type="Gene3D" id="3.30.1330.20">
    <property type="entry name" value="Tubulin/FtsZ, C-terminal domain"/>
    <property type="match status" value="1"/>
</dbReference>
<dbReference type="PROSITE" id="PS00227">
    <property type="entry name" value="TUBULIN"/>
    <property type="match status" value="1"/>
</dbReference>
<dbReference type="AlphaFoldDB" id="A0A6P3F3A6"/>
<evidence type="ECO:0000256" key="7">
    <source>
        <dbReference type="ARBA" id="ARBA00022741"/>
    </source>
</evidence>
<evidence type="ECO:0000259" key="16">
    <source>
        <dbReference type="SMART" id="SM00865"/>
    </source>
</evidence>
<evidence type="ECO:0000256" key="2">
    <source>
        <dbReference type="ARBA" id="ARBA00004245"/>
    </source>
</evidence>
<comment type="catalytic activity">
    <reaction evidence="12">
        <text>GTP + H2O = GDP + phosphate + H(+)</text>
        <dbReference type="Rhea" id="RHEA:19669"/>
        <dbReference type="ChEBI" id="CHEBI:15377"/>
        <dbReference type="ChEBI" id="CHEBI:15378"/>
        <dbReference type="ChEBI" id="CHEBI:37565"/>
        <dbReference type="ChEBI" id="CHEBI:43474"/>
        <dbReference type="ChEBI" id="CHEBI:58189"/>
    </reaction>
    <physiologicalReaction direction="left-to-right" evidence="12">
        <dbReference type="Rhea" id="RHEA:19670"/>
    </physiologicalReaction>
</comment>
<evidence type="ECO:0000256" key="12">
    <source>
        <dbReference type="ARBA" id="ARBA00049117"/>
    </source>
</evidence>
<evidence type="ECO:0000259" key="15">
    <source>
        <dbReference type="SMART" id="SM00864"/>
    </source>
</evidence>
<dbReference type="Gene3D" id="1.10.287.600">
    <property type="entry name" value="Helix hairpin bin"/>
    <property type="match status" value="1"/>
</dbReference>
<dbReference type="FunFam" id="3.30.1330.20:FF:000001">
    <property type="entry name" value="Tubulin alpha chain"/>
    <property type="match status" value="1"/>
</dbReference>
<dbReference type="Proteomes" id="UP000515203">
    <property type="component" value="Unplaced"/>
</dbReference>
<comment type="similarity">
    <text evidence="3 13">Belongs to the tubulin family.</text>
</comment>
<dbReference type="OrthoDB" id="1844at2759"/>
<evidence type="ECO:0000256" key="10">
    <source>
        <dbReference type="ARBA" id="ARBA00023134"/>
    </source>
</evidence>
<evidence type="ECO:0000256" key="11">
    <source>
        <dbReference type="ARBA" id="ARBA00023212"/>
    </source>
</evidence>
<dbReference type="GO" id="GO:0007017">
    <property type="term" value="P:microtubule-based process"/>
    <property type="evidence" value="ECO:0007669"/>
    <property type="project" value="InterPro"/>
</dbReference>
<evidence type="ECO:0000256" key="1">
    <source>
        <dbReference type="ARBA" id="ARBA00001946"/>
    </source>
</evidence>
<keyword evidence="5 13" id="KW-0493">Microtubule</keyword>
<dbReference type="Pfam" id="PF00091">
    <property type="entry name" value="Tubulin"/>
    <property type="match status" value="1"/>
</dbReference>
<comment type="subcellular location">
    <subcellularLocation>
        <location evidence="2">Cytoplasm</location>
        <location evidence="2">Cytoskeleton</location>
    </subcellularLocation>
</comment>
<dbReference type="SUPFAM" id="SSF52490">
    <property type="entry name" value="Tubulin nucleotide-binding domain-like"/>
    <property type="match status" value="1"/>
</dbReference>
<dbReference type="GO" id="GO:0046872">
    <property type="term" value="F:metal ion binding"/>
    <property type="evidence" value="ECO:0007669"/>
    <property type="project" value="UniProtKB-KW"/>
</dbReference>
<keyword evidence="7 13" id="KW-0547">Nucleotide-binding</keyword>
<dbReference type="GO" id="GO:0005874">
    <property type="term" value="C:microtubule"/>
    <property type="evidence" value="ECO:0007669"/>
    <property type="project" value="UniProtKB-KW"/>
</dbReference>
<evidence type="ECO:0000256" key="14">
    <source>
        <dbReference type="SAM" id="MobiDB-lite"/>
    </source>
</evidence>
<dbReference type="RefSeq" id="XP_004637837.1">
    <property type="nucleotide sequence ID" value="XM_004637780.3"/>
</dbReference>
<gene>
    <name evidence="18" type="primary">LOC101586270</name>
</gene>
<dbReference type="GO" id="GO:0005200">
    <property type="term" value="F:structural constituent of cytoskeleton"/>
    <property type="evidence" value="ECO:0007669"/>
    <property type="project" value="InterPro"/>
</dbReference>
<evidence type="ECO:0000256" key="3">
    <source>
        <dbReference type="ARBA" id="ARBA00009636"/>
    </source>
</evidence>
<dbReference type="PRINTS" id="PR01162">
    <property type="entry name" value="ALPHATUBULIN"/>
</dbReference>
<dbReference type="SUPFAM" id="SSF55307">
    <property type="entry name" value="Tubulin C-terminal domain-like"/>
    <property type="match status" value="1"/>
</dbReference>
<dbReference type="InterPro" id="IPR003008">
    <property type="entry name" value="Tubulin_FtsZ_GTPase"/>
</dbReference>
<dbReference type="InterPro" id="IPR002452">
    <property type="entry name" value="Alpha_tubulin"/>
</dbReference>
<comment type="function">
    <text evidence="13">Tubulin is the major constituent of microtubules, a cylinder consisting of laterally associated linear protofilaments composed of alpha- and beta-tubulin heterodimers. Microtubules grow by the addition of GTP-tubulin dimers to the microtubule end, where a stabilizing cap forms. Below the cap, tubulin dimers are in GDP-bound state, owing to GTPase activity of alpha-tubulin.</text>
</comment>
<evidence type="ECO:0000256" key="5">
    <source>
        <dbReference type="ARBA" id="ARBA00022701"/>
    </source>
</evidence>
<keyword evidence="17" id="KW-1185">Reference proteome</keyword>
<dbReference type="PANTHER" id="PTHR11588">
    <property type="entry name" value="TUBULIN"/>
    <property type="match status" value="1"/>
</dbReference>
<accession>A0A6P3F3A6</accession>
<dbReference type="GO" id="GO:0005525">
    <property type="term" value="F:GTP binding"/>
    <property type="evidence" value="ECO:0007669"/>
    <property type="project" value="UniProtKB-UniRule"/>
</dbReference>
<dbReference type="FunFam" id="1.10.287.600:FF:000005">
    <property type="entry name" value="Tubulin alpha chain"/>
    <property type="match status" value="1"/>
</dbReference>
<name>A0A6P3F3A6_OCTDE</name>
<dbReference type="SMART" id="SM00864">
    <property type="entry name" value="Tubulin"/>
    <property type="match status" value="1"/>
</dbReference>
<dbReference type="InterPro" id="IPR037103">
    <property type="entry name" value="Tubulin/FtsZ-like_C"/>
</dbReference>
<feature type="domain" description="Tubulin/FtsZ 2-layer sandwich" evidence="16">
    <location>
        <begin position="213"/>
        <end position="358"/>
    </location>
</feature>
<dbReference type="CDD" id="cd02186">
    <property type="entry name" value="alpha_tubulin"/>
    <property type="match status" value="1"/>
</dbReference>
<dbReference type="InterPro" id="IPR036525">
    <property type="entry name" value="Tubulin/FtsZ_GTPase_sf"/>
</dbReference>
<dbReference type="FunFam" id="3.40.50.1440:FF:000007">
    <property type="entry name" value="Tubulin alpha chain"/>
    <property type="match status" value="1"/>
</dbReference>
<comment type="subunit">
    <text evidence="13">Dimer of alpha and beta chains. A typical microtubule is a hollow water-filled tube with an outer diameter of 25 nm and an inner diameter of 15 nM. Alpha-beta heterodimers associate head-to-tail to form protofilaments running lengthwise along the microtubule wall with the beta-tubulin subunit facing the microtubule plus end conferring a structural polarity. Microtubules usually have 13 protofilaments but different protofilament numbers can be found in some organisms and specialized cells.</text>
</comment>
<keyword evidence="6" id="KW-0479">Metal-binding</keyword>
<evidence type="ECO:0000313" key="18">
    <source>
        <dbReference type="RefSeq" id="XP_004637837.1"/>
    </source>
</evidence>